<evidence type="ECO:0000313" key="1">
    <source>
        <dbReference type="EMBL" id="QJX12039.1"/>
    </source>
</evidence>
<dbReference type="AlphaFoldDB" id="A0A6M6A2B5"/>
<name>A0A6M6A2B5_KLEPN</name>
<proteinExistence type="predicted"/>
<protein>
    <submittedName>
        <fullName evidence="1">Uncharacterized protein</fullName>
    </submittedName>
</protein>
<dbReference type="EMBL" id="MN543575">
    <property type="protein sequence ID" value="QJX12039.1"/>
    <property type="molecule type" value="Genomic_DNA"/>
</dbReference>
<geneLocation type="plasmid" evidence="1">
    <name>pGH44TC_fusion</name>
</geneLocation>
<organism evidence="1">
    <name type="scientific">Klebsiella pneumoniae</name>
    <dbReference type="NCBI Taxonomy" id="573"/>
    <lineage>
        <taxon>Bacteria</taxon>
        <taxon>Pseudomonadati</taxon>
        <taxon>Pseudomonadota</taxon>
        <taxon>Gammaproteobacteria</taxon>
        <taxon>Enterobacterales</taxon>
        <taxon>Enterobacteriaceae</taxon>
        <taxon>Klebsiella/Raoultella group</taxon>
        <taxon>Klebsiella</taxon>
        <taxon>Klebsiella pneumoniae complex</taxon>
    </lineage>
</organism>
<reference evidence="1" key="1">
    <citation type="submission" date="2019-10" db="EMBL/GenBank/DDBJ databases">
        <title>Tracking microevolution events of conjugative virulence plasmid p15WZ-82_Vir during transmission.</title>
        <authorList>
            <person name="Yang X."/>
        </authorList>
    </citation>
    <scope>NUCLEOTIDE SEQUENCE</scope>
    <source>
        <strain evidence="1">GH44TC</strain>
        <plasmid evidence="1">pGH44TC_fusion</plasmid>
    </source>
</reference>
<accession>A0A6M6A2B5</accession>
<keyword evidence="1" id="KW-0614">Plasmid</keyword>
<sequence length="84" mass="9642">MVKRLHCESLLTTDGAIHAKKLLSIYIVKTTDVNDFAPSTMAYFTFWKKACLFFLTGACSERCNTQLYSLHSLSFRFIHTQSSR</sequence>